<dbReference type="EMBL" id="CP016809">
    <property type="protein sequence ID" value="ANY74696.1"/>
    <property type="molecule type" value="Genomic_DNA"/>
</dbReference>
<evidence type="ECO:0008006" key="3">
    <source>
        <dbReference type="Google" id="ProtNLM"/>
    </source>
</evidence>
<dbReference type="GeneID" id="48310601"/>
<proteinExistence type="predicted"/>
<dbReference type="KEGG" id="pib:BBD41_20195"/>
<keyword evidence="1" id="KW-0812">Transmembrane</keyword>
<dbReference type="AlphaFoldDB" id="A0A1B2E3Z4"/>
<evidence type="ECO:0000256" key="1">
    <source>
        <dbReference type="SAM" id="Phobius"/>
    </source>
</evidence>
<organism evidence="2">
    <name type="scientific">Paenibacillus ihbetae</name>
    <dbReference type="NCBI Taxonomy" id="1870820"/>
    <lineage>
        <taxon>Bacteria</taxon>
        <taxon>Bacillati</taxon>
        <taxon>Bacillota</taxon>
        <taxon>Bacilli</taxon>
        <taxon>Bacillales</taxon>
        <taxon>Paenibacillaceae</taxon>
        <taxon>Paenibacillus</taxon>
    </lineage>
</organism>
<gene>
    <name evidence="2" type="ORF">BBD41_20195</name>
</gene>
<name>A0A1B2E3Z4_9BACL</name>
<reference evidence="2" key="1">
    <citation type="submission" date="2016-08" db="EMBL/GenBank/DDBJ databases">
        <title>Complete Genome Seqeunce of Paenibacillus sp. nov. IHBB 9852 from high altitute lake of Indian trans-Himalayas.</title>
        <authorList>
            <person name="Kiran S."/>
            <person name="Swarnkar M.K."/>
            <person name="Rana A."/>
            <person name="Tewari R."/>
            <person name="Gulati A."/>
        </authorList>
    </citation>
    <scope>NUCLEOTIDE SEQUENCE [LARGE SCALE GENOMIC DNA]</scope>
    <source>
        <strain evidence="2">IHBB 9852</strain>
    </source>
</reference>
<dbReference type="RefSeq" id="WP_099478571.1">
    <property type="nucleotide sequence ID" value="NZ_CP016809.1"/>
</dbReference>
<sequence>MEKPVNKAKVKSYVGKRIVVYKKDGTVVTGKLVKVSGSRLYVEPSGKEVKTKAIVPLVLFDLLAIGTAPYAYGGYPGYPNGYGGYSGYGGFYGPGYGGFGGPFGGFFW</sequence>
<feature type="transmembrane region" description="Helical" evidence="1">
    <location>
        <begin position="53"/>
        <end position="72"/>
    </location>
</feature>
<evidence type="ECO:0000313" key="2">
    <source>
        <dbReference type="EMBL" id="ANY74696.1"/>
    </source>
</evidence>
<keyword evidence="1" id="KW-1133">Transmembrane helix</keyword>
<accession>A0A1B2E3Z4</accession>
<keyword evidence="1" id="KW-0472">Membrane</keyword>
<protein>
    <recommendedName>
        <fullName evidence="3">50S ribosomal protein L33</fullName>
    </recommendedName>
</protein>